<comment type="caution">
    <text evidence="1">The sequence shown here is derived from an EMBL/GenBank/DDBJ whole genome shotgun (WGS) entry which is preliminary data.</text>
</comment>
<reference evidence="2" key="1">
    <citation type="journal article" date="2022" name="Mol. Ecol. Resour.">
        <title>The genomes of chicory, endive, great burdock and yacon provide insights into Asteraceae palaeo-polyploidization history and plant inulin production.</title>
        <authorList>
            <person name="Fan W."/>
            <person name="Wang S."/>
            <person name="Wang H."/>
            <person name="Wang A."/>
            <person name="Jiang F."/>
            <person name="Liu H."/>
            <person name="Zhao H."/>
            <person name="Xu D."/>
            <person name="Zhang Y."/>
        </authorList>
    </citation>
    <scope>NUCLEOTIDE SEQUENCE [LARGE SCALE GENOMIC DNA]</scope>
    <source>
        <strain evidence="2">cv. Yunnan</strain>
    </source>
</reference>
<protein>
    <submittedName>
        <fullName evidence="1">Uncharacterized protein</fullName>
    </submittedName>
</protein>
<keyword evidence="2" id="KW-1185">Reference proteome</keyword>
<name>A0ACB9E9V3_9ASTR</name>
<sequence>MIIPKPSIGVLVSLSYGFGVSTAGEYKVIRICLEFFPHNNPEEGEDYEFNIVLVEFYVIRTPSRGRSLANDIVFVKYECRSCWRFEQQSESTKHHSKLVQIHLMSKGQLYSSLLDHGFL</sequence>
<proteinExistence type="predicted"/>
<organism evidence="1 2">
    <name type="scientific">Smallanthus sonchifolius</name>
    <dbReference type="NCBI Taxonomy" id="185202"/>
    <lineage>
        <taxon>Eukaryota</taxon>
        <taxon>Viridiplantae</taxon>
        <taxon>Streptophyta</taxon>
        <taxon>Embryophyta</taxon>
        <taxon>Tracheophyta</taxon>
        <taxon>Spermatophyta</taxon>
        <taxon>Magnoliopsida</taxon>
        <taxon>eudicotyledons</taxon>
        <taxon>Gunneridae</taxon>
        <taxon>Pentapetalae</taxon>
        <taxon>asterids</taxon>
        <taxon>campanulids</taxon>
        <taxon>Asterales</taxon>
        <taxon>Asteraceae</taxon>
        <taxon>Asteroideae</taxon>
        <taxon>Heliantheae alliance</taxon>
        <taxon>Millerieae</taxon>
        <taxon>Smallanthus</taxon>
    </lineage>
</organism>
<reference evidence="1 2" key="2">
    <citation type="journal article" date="2022" name="Mol. Ecol. Resour.">
        <title>The genomes of chicory, endive, great burdock and yacon provide insights into Asteraceae paleo-polyploidization history and plant inulin production.</title>
        <authorList>
            <person name="Fan W."/>
            <person name="Wang S."/>
            <person name="Wang H."/>
            <person name="Wang A."/>
            <person name="Jiang F."/>
            <person name="Liu H."/>
            <person name="Zhao H."/>
            <person name="Xu D."/>
            <person name="Zhang Y."/>
        </authorList>
    </citation>
    <scope>NUCLEOTIDE SEQUENCE [LARGE SCALE GENOMIC DNA]</scope>
    <source>
        <strain evidence="2">cv. Yunnan</strain>
        <tissue evidence="1">Leaves</tissue>
    </source>
</reference>
<dbReference type="Proteomes" id="UP001056120">
    <property type="component" value="Linkage Group LG18"/>
</dbReference>
<dbReference type="EMBL" id="CM042035">
    <property type="protein sequence ID" value="KAI3755612.1"/>
    <property type="molecule type" value="Genomic_DNA"/>
</dbReference>
<evidence type="ECO:0000313" key="1">
    <source>
        <dbReference type="EMBL" id="KAI3755612.1"/>
    </source>
</evidence>
<evidence type="ECO:0000313" key="2">
    <source>
        <dbReference type="Proteomes" id="UP001056120"/>
    </source>
</evidence>
<accession>A0ACB9E9V3</accession>
<gene>
    <name evidence="1" type="ORF">L1987_55416</name>
</gene>